<accession>A0A9D5H4D3</accession>
<keyword evidence="8" id="KW-0833">Ubl conjugation pathway</keyword>
<dbReference type="InterPro" id="IPR049548">
    <property type="entry name" value="Sina-like_RING"/>
</dbReference>
<dbReference type="EMBL" id="JAGGNH010000009">
    <property type="protein sequence ID" value="KAJ0962749.1"/>
    <property type="molecule type" value="Genomic_DNA"/>
</dbReference>
<dbReference type="PANTHER" id="PTHR46632">
    <property type="entry name" value="E3 UBIQUITIN-PROTEIN LIGASE SINA-LIKE 4"/>
    <property type="match status" value="1"/>
</dbReference>
<dbReference type="Pfam" id="PF21361">
    <property type="entry name" value="Sina_ZnF"/>
    <property type="match status" value="1"/>
</dbReference>
<keyword evidence="16" id="KW-1185">Reference proteome</keyword>
<evidence type="ECO:0000256" key="6">
    <source>
        <dbReference type="ARBA" id="ARBA00022723"/>
    </source>
</evidence>
<dbReference type="Pfam" id="PF21362">
    <property type="entry name" value="Sina_RING"/>
    <property type="match status" value="1"/>
</dbReference>
<evidence type="ECO:0000256" key="1">
    <source>
        <dbReference type="ARBA" id="ARBA00000900"/>
    </source>
</evidence>
<comment type="caution">
    <text evidence="15">The sequence shown here is derived from an EMBL/GenBank/DDBJ whole genome shotgun (WGS) entry which is preliminary data.</text>
</comment>
<dbReference type="PROSITE" id="PS50089">
    <property type="entry name" value="ZF_RING_2"/>
    <property type="match status" value="1"/>
</dbReference>
<dbReference type="Proteomes" id="UP001085076">
    <property type="component" value="Miscellaneous, Linkage group lg09"/>
</dbReference>
<keyword evidence="9" id="KW-0862">Zinc</keyword>
<comment type="similarity">
    <text evidence="3">Belongs to the SINA (Seven in absentia) family.</text>
</comment>
<dbReference type="CDD" id="cd16571">
    <property type="entry name" value="RING-HC_SIAHs"/>
    <property type="match status" value="1"/>
</dbReference>
<evidence type="ECO:0000256" key="5">
    <source>
        <dbReference type="ARBA" id="ARBA00022679"/>
    </source>
</evidence>
<proteinExistence type="inferred from homology"/>
<evidence type="ECO:0000259" key="13">
    <source>
        <dbReference type="PROSITE" id="PS50089"/>
    </source>
</evidence>
<dbReference type="AlphaFoldDB" id="A0A9D5H4D3"/>
<evidence type="ECO:0000256" key="9">
    <source>
        <dbReference type="ARBA" id="ARBA00022833"/>
    </source>
</evidence>
<evidence type="ECO:0000313" key="16">
    <source>
        <dbReference type="Proteomes" id="UP001085076"/>
    </source>
</evidence>
<keyword evidence="6" id="KW-0479">Metal-binding</keyword>
<feature type="compositionally biased region" description="Basic residues" evidence="12">
    <location>
        <begin position="10"/>
        <end position="19"/>
    </location>
</feature>
<reference evidence="15" key="2">
    <citation type="journal article" date="2022" name="Hortic Res">
        <title>The genome of Dioscorea zingiberensis sheds light on the biosynthesis, origin and evolution of the medicinally important diosgenin saponins.</title>
        <authorList>
            <person name="Li Y."/>
            <person name="Tan C."/>
            <person name="Li Z."/>
            <person name="Guo J."/>
            <person name="Li S."/>
            <person name="Chen X."/>
            <person name="Wang C."/>
            <person name="Dai X."/>
            <person name="Yang H."/>
            <person name="Song W."/>
            <person name="Hou L."/>
            <person name="Xu J."/>
            <person name="Tong Z."/>
            <person name="Xu A."/>
            <person name="Yuan X."/>
            <person name="Wang W."/>
            <person name="Yang Q."/>
            <person name="Chen L."/>
            <person name="Sun Z."/>
            <person name="Wang K."/>
            <person name="Pan B."/>
            <person name="Chen J."/>
            <person name="Bao Y."/>
            <person name="Liu F."/>
            <person name="Qi X."/>
            <person name="Gang D.R."/>
            <person name="Wen J."/>
            <person name="Li J."/>
        </authorList>
    </citation>
    <scope>NUCLEOTIDE SEQUENCE</scope>
    <source>
        <strain evidence="15">Dzin_1.0</strain>
    </source>
</reference>
<dbReference type="GO" id="GO:0008270">
    <property type="term" value="F:zinc ion binding"/>
    <property type="evidence" value="ECO:0007669"/>
    <property type="project" value="UniProtKB-KW"/>
</dbReference>
<dbReference type="Gene3D" id="3.30.40.10">
    <property type="entry name" value="Zinc/RING finger domain, C3HC4 (zinc finger)"/>
    <property type="match status" value="2"/>
</dbReference>
<feature type="region of interest" description="Disordered" evidence="12">
    <location>
        <begin position="1"/>
        <end position="32"/>
    </location>
</feature>
<dbReference type="GO" id="GO:0061630">
    <property type="term" value="F:ubiquitin protein ligase activity"/>
    <property type="evidence" value="ECO:0007669"/>
    <property type="project" value="UniProtKB-EC"/>
</dbReference>
<dbReference type="InterPro" id="IPR013083">
    <property type="entry name" value="Znf_RING/FYVE/PHD"/>
</dbReference>
<keyword evidence="5" id="KW-0808">Transferase</keyword>
<dbReference type="PANTHER" id="PTHR46632:SF16">
    <property type="entry name" value="E3 UBIQUITIN-PROTEIN LIGASE SINA-LIKE 10"/>
    <property type="match status" value="1"/>
</dbReference>
<feature type="domain" description="SIAH-type" evidence="14">
    <location>
        <begin position="105"/>
        <end position="163"/>
    </location>
</feature>
<dbReference type="InterPro" id="IPR013010">
    <property type="entry name" value="Znf_SIAH"/>
</dbReference>
<sequence>MTGAEEKSQSKKRVLKKGNHSQNQENIKGGGDFGSSNRRRIYFSMYADVLECSICCEVFRPPIYQCQNGHAVCSPCCPALSGKCPVCSEPIGLIRCLALESVLESVQIGCKNFLYGCNSHVSYLHRDTHYKICNYKPCSCPVSSCAFKGSAESLSYHFQSLHRNSAVEFRYGCCFDVALNRTKNPFLVLLGPDGRLFLLLNNNDPTRGSVLSMICIASLMEKSNFEYELSVGENTTTLKLKSSVERTTEWKGVYPTDICLIVPKGFCSPNMIVVGVSINKC</sequence>
<dbReference type="SUPFAM" id="SSF49599">
    <property type="entry name" value="TRAF domain-like"/>
    <property type="match status" value="1"/>
</dbReference>
<evidence type="ECO:0000256" key="8">
    <source>
        <dbReference type="ARBA" id="ARBA00022786"/>
    </source>
</evidence>
<evidence type="ECO:0000256" key="4">
    <source>
        <dbReference type="ARBA" id="ARBA00012483"/>
    </source>
</evidence>
<evidence type="ECO:0000256" key="10">
    <source>
        <dbReference type="ARBA" id="ARBA00024004"/>
    </source>
</evidence>
<evidence type="ECO:0000256" key="3">
    <source>
        <dbReference type="ARBA" id="ARBA00009119"/>
    </source>
</evidence>
<protein>
    <recommendedName>
        <fullName evidence="4">RING-type E3 ubiquitin transferase</fullName>
        <ecNumber evidence="4">2.3.2.27</ecNumber>
    </recommendedName>
</protein>
<organism evidence="15 16">
    <name type="scientific">Dioscorea zingiberensis</name>
    <dbReference type="NCBI Taxonomy" id="325984"/>
    <lineage>
        <taxon>Eukaryota</taxon>
        <taxon>Viridiplantae</taxon>
        <taxon>Streptophyta</taxon>
        <taxon>Embryophyta</taxon>
        <taxon>Tracheophyta</taxon>
        <taxon>Spermatophyta</taxon>
        <taxon>Magnoliopsida</taxon>
        <taxon>Liliopsida</taxon>
        <taxon>Dioscoreales</taxon>
        <taxon>Dioscoreaceae</taxon>
        <taxon>Dioscorea</taxon>
    </lineage>
</organism>
<evidence type="ECO:0000256" key="11">
    <source>
        <dbReference type="PROSITE-ProRule" id="PRU00455"/>
    </source>
</evidence>
<keyword evidence="7 11" id="KW-0863">Zinc-finger</keyword>
<evidence type="ECO:0000256" key="2">
    <source>
        <dbReference type="ARBA" id="ARBA00004906"/>
    </source>
</evidence>
<comment type="function">
    <text evidence="10">E3 ubiquitin-protein ligase that mediates ubiquitination and subsequent proteasomal degradation of target proteins. E3 ubiquitin ligases accept ubiquitin from an E2 ubiquitin-conjugating enzyme in the form of a thioester and then directly transfers the ubiquitin to targeted substrates. It probably triggers the ubiquitin-mediated degradation of different substrates.</text>
</comment>
<gene>
    <name evidence="15" type="ORF">J5N97_027871</name>
</gene>
<dbReference type="EC" id="2.3.2.27" evidence="4"/>
<evidence type="ECO:0000313" key="15">
    <source>
        <dbReference type="EMBL" id="KAJ0962749.1"/>
    </source>
</evidence>
<dbReference type="InterPro" id="IPR044286">
    <property type="entry name" value="SINL_plant"/>
</dbReference>
<evidence type="ECO:0000256" key="12">
    <source>
        <dbReference type="SAM" id="MobiDB-lite"/>
    </source>
</evidence>
<feature type="domain" description="RING-type" evidence="13">
    <location>
        <begin position="52"/>
        <end position="88"/>
    </location>
</feature>
<reference evidence="15" key="1">
    <citation type="submission" date="2021-03" db="EMBL/GenBank/DDBJ databases">
        <authorList>
            <person name="Li Z."/>
            <person name="Yang C."/>
        </authorList>
    </citation>
    <scope>NUCLEOTIDE SEQUENCE</scope>
    <source>
        <strain evidence="15">Dzin_1.0</strain>
        <tissue evidence="15">Leaf</tissue>
    </source>
</reference>
<dbReference type="OrthoDB" id="4788989at2759"/>
<dbReference type="PROSITE" id="PS51081">
    <property type="entry name" value="ZF_SIAH"/>
    <property type="match status" value="1"/>
</dbReference>
<name>A0A9D5H4D3_9LILI</name>
<comment type="pathway">
    <text evidence="2">Protein modification; protein ubiquitination.</text>
</comment>
<evidence type="ECO:0000256" key="7">
    <source>
        <dbReference type="ARBA" id="ARBA00022771"/>
    </source>
</evidence>
<dbReference type="InterPro" id="IPR001841">
    <property type="entry name" value="Znf_RING"/>
</dbReference>
<comment type="catalytic activity">
    <reaction evidence="1">
        <text>S-ubiquitinyl-[E2 ubiquitin-conjugating enzyme]-L-cysteine + [acceptor protein]-L-lysine = [E2 ubiquitin-conjugating enzyme]-L-cysteine + N(6)-ubiquitinyl-[acceptor protein]-L-lysine.</text>
        <dbReference type="EC" id="2.3.2.27"/>
    </reaction>
</comment>
<evidence type="ECO:0000259" key="14">
    <source>
        <dbReference type="PROSITE" id="PS51081"/>
    </source>
</evidence>